<protein>
    <submittedName>
        <fullName evidence="2">Uncharacterized protein</fullName>
    </submittedName>
</protein>
<proteinExistence type="predicted"/>
<comment type="caution">
    <text evidence="2">The sequence shown here is derived from an EMBL/GenBank/DDBJ whole genome shotgun (WGS) entry which is preliminary data.</text>
</comment>
<dbReference type="EMBL" id="JAKKPZ010000071">
    <property type="protein sequence ID" value="KAI1704168.1"/>
    <property type="molecule type" value="Genomic_DNA"/>
</dbReference>
<dbReference type="AlphaFoldDB" id="A0AAD4MWU1"/>
<dbReference type="Proteomes" id="UP001201812">
    <property type="component" value="Unassembled WGS sequence"/>
</dbReference>
<accession>A0AAD4MWU1</accession>
<feature type="region of interest" description="Disordered" evidence="1">
    <location>
        <begin position="134"/>
        <end position="166"/>
    </location>
</feature>
<name>A0AAD4MWU1_9BILA</name>
<reference evidence="2" key="1">
    <citation type="submission" date="2022-01" db="EMBL/GenBank/DDBJ databases">
        <title>Genome Sequence Resource for Two Populations of Ditylenchus destructor, the Migratory Endoparasitic Phytonematode.</title>
        <authorList>
            <person name="Zhang H."/>
            <person name="Lin R."/>
            <person name="Xie B."/>
        </authorList>
    </citation>
    <scope>NUCLEOTIDE SEQUENCE</scope>
    <source>
        <strain evidence="2">BazhouSP</strain>
    </source>
</reference>
<sequence length="186" mass="20214">MPQGKSPLTFHLGPSLTFAQSRSSVIPFPGSVSLEEVVPVAGYCLCTLITEDKLLIPKSILYNNNTHKSYRYTTNDMEDVLKSTGGEPAKMLEKFKRIVYTSDTSHKERVGRGGSLLRVDVKGFSSVNLRTGNEGSDEYYGQEGGKSFQPGGYTGGESGKPEGFVRPVDATGGRVKFTVKVLHTLT</sequence>
<evidence type="ECO:0000313" key="2">
    <source>
        <dbReference type="EMBL" id="KAI1704168.1"/>
    </source>
</evidence>
<organism evidence="2 3">
    <name type="scientific">Ditylenchus destructor</name>
    <dbReference type="NCBI Taxonomy" id="166010"/>
    <lineage>
        <taxon>Eukaryota</taxon>
        <taxon>Metazoa</taxon>
        <taxon>Ecdysozoa</taxon>
        <taxon>Nematoda</taxon>
        <taxon>Chromadorea</taxon>
        <taxon>Rhabditida</taxon>
        <taxon>Tylenchina</taxon>
        <taxon>Tylenchomorpha</taxon>
        <taxon>Sphaerularioidea</taxon>
        <taxon>Anguinidae</taxon>
        <taxon>Anguininae</taxon>
        <taxon>Ditylenchus</taxon>
    </lineage>
</organism>
<keyword evidence="3" id="KW-1185">Reference proteome</keyword>
<evidence type="ECO:0000313" key="3">
    <source>
        <dbReference type="Proteomes" id="UP001201812"/>
    </source>
</evidence>
<evidence type="ECO:0000256" key="1">
    <source>
        <dbReference type="SAM" id="MobiDB-lite"/>
    </source>
</evidence>
<gene>
    <name evidence="2" type="ORF">DdX_14408</name>
</gene>